<dbReference type="InterPro" id="IPR029486">
    <property type="entry name" value="GH97_N"/>
</dbReference>
<feature type="domain" description="Glycosyl-hydrolase 97 catalytic" evidence="2">
    <location>
        <begin position="288"/>
        <end position="476"/>
    </location>
</feature>
<dbReference type="InterPro" id="IPR029483">
    <property type="entry name" value="GH97_C"/>
</dbReference>
<dbReference type="Pfam" id="PF10566">
    <property type="entry name" value="Glyco_hydro_97"/>
    <property type="match status" value="1"/>
</dbReference>
<feature type="domain" description="Glycosyl-hydrolase 97 C-terminal oligomerisation" evidence="4">
    <location>
        <begin position="571"/>
        <end position="671"/>
    </location>
</feature>
<name>A0ABX8TM14_9CAUL</name>
<evidence type="ECO:0000259" key="3">
    <source>
        <dbReference type="Pfam" id="PF14508"/>
    </source>
</evidence>
<dbReference type="PANTHER" id="PTHR35803:SF1">
    <property type="entry name" value="GLUCAN 1,4-ALPHA-GLUCOSIDASE SUSB"/>
    <property type="match status" value="1"/>
</dbReference>
<organism evidence="5 6">
    <name type="scientific">Brevundimonas nasdae</name>
    <dbReference type="NCBI Taxonomy" id="172043"/>
    <lineage>
        <taxon>Bacteria</taxon>
        <taxon>Pseudomonadati</taxon>
        <taxon>Pseudomonadota</taxon>
        <taxon>Alphaproteobacteria</taxon>
        <taxon>Caulobacterales</taxon>
        <taxon>Caulobacteraceae</taxon>
        <taxon>Brevundimonas</taxon>
    </lineage>
</organism>
<dbReference type="Pfam" id="PF14509">
    <property type="entry name" value="GH97_C"/>
    <property type="match status" value="1"/>
</dbReference>
<feature type="chain" id="PRO_5047192222" evidence="1">
    <location>
        <begin position="19"/>
        <end position="676"/>
    </location>
</feature>
<feature type="domain" description="Glycosyl-hydrolase 97 N-terminal" evidence="3">
    <location>
        <begin position="25"/>
        <end position="270"/>
    </location>
</feature>
<keyword evidence="5" id="KW-0378">Hydrolase</keyword>
<evidence type="ECO:0000259" key="4">
    <source>
        <dbReference type="Pfam" id="PF14509"/>
    </source>
</evidence>
<sequence>MAGAAMSSVLAFSGQAVAADDSACVSSPNQALTFCVQTGADGAHYVVSRNGQPLIAPSALGLTLRDRSTTPVNRIVRVTRDSKDATWEQPWGEQRVIRDHHNEARVSLAGRRGATPYDLVVRVFDDGFGFRYDYKSLGAQEAVAITDEATQFNLIGSYDAWWYPARGPERDEYLYQKSPLNEVGLAETPFTLEGAGGTYLSIHEAALTQYASMNLKRTGENQFKADLMPWSDGTLVYRTGPFETPWRMVLVGDSPAALADSRIELNLNEPNKLGDISWFQPGKYVGVWWEMHLNKSTWGSGEMHGANNANVRRYIDFAAANGFNGVLVEGWNLGWDGDWVANGDKFNFTQSYPDFDLPGLAAYAQSKGTNIIGHHETGGAVPNYEAQMEAGYDLYQSVGVHVIKTGYVRPSGTIVRGFNADGTPQHEWFAGQYRVEHELRAALEAAQRNIALNAHEPVKDTGMRRTYPTMISREGARGQEFNAWGRPTNPPEHVTILPFTRMLAGPMDYTPGIFDLTFGKTDVNERVQSTLATQLALYVVLYSPVQMAADLPENYAKHSDAFQFILDVPTDWETTRTLDSKIGDYTVIARQQRGGSDWFLGAVTDEQARTLPVKLDFLDPAKRYEAQIYRDAPGADYLTNPYAFETARQIVTSHDVLNVAMGPGGGQAIRFRALNE</sequence>
<dbReference type="Pfam" id="PF14508">
    <property type="entry name" value="GH97_N"/>
    <property type="match status" value="1"/>
</dbReference>
<dbReference type="GO" id="GO:0016787">
    <property type="term" value="F:hydrolase activity"/>
    <property type="evidence" value="ECO:0007669"/>
    <property type="project" value="UniProtKB-KW"/>
</dbReference>
<accession>A0ABX8TM14</accession>
<proteinExistence type="predicted"/>
<evidence type="ECO:0000256" key="1">
    <source>
        <dbReference type="SAM" id="SignalP"/>
    </source>
</evidence>
<keyword evidence="6" id="KW-1185">Reference proteome</keyword>
<protein>
    <submittedName>
        <fullName evidence="5">Glycoside hydrolase family 97 protein</fullName>
    </submittedName>
</protein>
<dbReference type="InterPro" id="IPR019563">
    <property type="entry name" value="GH97_catalytic"/>
</dbReference>
<dbReference type="Proteomes" id="UP000824334">
    <property type="component" value="Chromosome"/>
</dbReference>
<feature type="signal peptide" evidence="1">
    <location>
        <begin position="1"/>
        <end position="18"/>
    </location>
</feature>
<evidence type="ECO:0000313" key="5">
    <source>
        <dbReference type="EMBL" id="QYC12281.1"/>
    </source>
</evidence>
<evidence type="ECO:0000313" key="6">
    <source>
        <dbReference type="Proteomes" id="UP000824334"/>
    </source>
</evidence>
<reference evidence="5 6" key="1">
    <citation type="submission" date="2021-07" db="EMBL/GenBank/DDBJ databases">
        <title>Isolation and characterization of bacteria from a gold mining with a capacity of golden bioaccumulation.</title>
        <authorList>
            <person name="Yang X.J."/>
        </authorList>
    </citation>
    <scope>NUCLEOTIDE SEQUENCE [LARGE SCALE GENOMIC DNA]</scope>
    <source>
        <strain evidence="5 6">Au29</strain>
    </source>
</reference>
<dbReference type="InterPro" id="IPR052720">
    <property type="entry name" value="Glycosyl_hydrolase_97"/>
</dbReference>
<keyword evidence="1" id="KW-0732">Signal</keyword>
<gene>
    <name evidence="5" type="ORF">KWG56_13290</name>
</gene>
<dbReference type="PANTHER" id="PTHR35803">
    <property type="entry name" value="GLUCAN 1,4-ALPHA-GLUCOSIDASE SUSB-RELATED"/>
    <property type="match status" value="1"/>
</dbReference>
<evidence type="ECO:0000259" key="2">
    <source>
        <dbReference type="Pfam" id="PF10566"/>
    </source>
</evidence>
<dbReference type="EMBL" id="CP080034">
    <property type="protein sequence ID" value="QYC12281.1"/>
    <property type="molecule type" value="Genomic_DNA"/>
</dbReference>